<evidence type="ECO:0000313" key="2">
    <source>
        <dbReference type="Proteomes" id="UP000006055"/>
    </source>
</evidence>
<dbReference type="EMBL" id="CP003360">
    <property type="protein sequence ID" value="AFM23863.1"/>
    <property type="molecule type" value="Genomic_DNA"/>
</dbReference>
<proteinExistence type="predicted"/>
<protein>
    <submittedName>
        <fullName evidence="1">Uncharacterized protein</fullName>
    </submittedName>
</protein>
<gene>
    <name evidence="1" type="ordered locus">Desti_1150</name>
</gene>
<reference evidence="2" key="1">
    <citation type="submission" date="2012-06" db="EMBL/GenBank/DDBJ databases">
        <title>Complete sequence of chromosome of Desulfomonile tiedjei DSM 6799.</title>
        <authorList>
            <person name="Lucas S."/>
            <person name="Copeland A."/>
            <person name="Lapidus A."/>
            <person name="Glavina del Rio T."/>
            <person name="Dalin E."/>
            <person name="Tice H."/>
            <person name="Bruce D."/>
            <person name="Goodwin L."/>
            <person name="Pitluck S."/>
            <person name="Peters L."/>
            <person name="Ovchinnikova G."/>
            <person name="Zeytun A."/>
            <person name="Lu M."/>
            <person name="Kyrpides N."/>
            <person name="Mavromatis K."/>
            <person name="Ivanova N."/>
            <person name="Brettin T."/>
            <person name="Detter J.C."/>
            <person name="Han C."/>
            <person name="Larimer F."/>
            <person name="Land M."/>
            <person name="Hauser L."/>
            <person name="Markowitz V."/>
            <person name="Cheng J.-F."/>
            <person name="Hugenholtz P."/>
            <person name="Woyke T."/>
            <person name="Wu D."/>
            <person name="Spring S."/>
            <person name="Schroeder M."/>
            <person name="Brambilla E."/>
            <person name="Klenk H.-P."/>
            <person name="Eisen J.A."/>
        </authorList>
    </citation>
    <scope>NUCLEOTIDE SEQUENCE [LARGE SCALE GENOMIC DNA]</scope>
    <source>
        <strain evidence="2">ATCC 49306 / DSM 6799 / DCB-1</strain>
    </source>
</reference>
<accession>I4C2S2</accession>
<organism evidence="1 2">
    <name type="scientific">Desulfomonile tiedjei (strain ATCC 49306 / DSM 6799 / DCB-1)</name>
    <dbReference type="NCBI Taxonomy" id="706587"/>
    <lineage>
        <taxon>Bacteria</taxon>
        <taxon>Pseudomonadati</taxon>
        <taxon>Thermodesulfobacteriota</taxon>
        <taxon>Desulfomonilia</taxon>
        <taxon>Desulfomonilales</taxon>
        <taxon>Desulfomonilaceae</taxon>
        <taxon>Desulfomonile</taxon>
    </lineage>
</organism>
<sequence>MRFFPHIVSFTSSYSKDIRSLPHRLKPKNNVRLKVKNIGGCRPPSRHIFHMIIAVDIITDLLTTLFFERTVGAGVPCMFLSMKY</sequence>
<dbReference type="Proteomes" id="UP000006055">
    <property type="component" value="Chromosome"/>
</dbReference>
<dbReference type="STRING" id="706587.Desti_1150"/>
<dbReference type="KEGG" id="dti:Desti_1150"/>
<name>I4C2S2_DESTA</name>
<keyword evidence="2" id="KW-1185">Reference proteome</keyword>
<dbReference type="HOGENOM" id="CLU_2522201_0_0_7"/>
<dbReference type="AlphaFoldDB" id="I4C2S2"/>
<evidence type="ECO:0000313" key="1">
    <source>
        <dbReference type="EMBL" id="AFM23863.1"/>
    </source>
</evidence>